<evidence type="ECO:0000313" key="1">
    <source>
        <dbReference type="EMBL" id="KAI9907799.1"/>
    </source>
</evidence>
<name>A0ACC0VMW9_9STRA</name>
<protein>
    <submittedName>
        <fullName evidence="1">Uncharacterized protein</fullName>
    </submittedName>
</protein>
<dbReference type="EMBL" id="CM047587">
    <property type="protein sequence ID" value="KAI9907799.1"/>
    <property type="molecule type" value="Genomic_DNA"/>
</dbReference>
<proteinExistence type="predicted"/>
<evidence type="ECO:0000313" key="2">
    <source>
        <dbReference type="Proteomes" id="UP001163321"/>
    </source>
</evidence>
<comment type="caution">
    <text evidence="1">The sequence shown here is derived from an EMBL/GenBank/DDBJ whole genome shotgun (WGS) entry which is preliminary data.</text>
</comment>
<reference evidence="1 2" key="1">
    <citation type="journal article" date="2022" name="bioRxiv">
        <title>The genome of the oomycete Peronosclerospora sorghi, a cosmopolitan pathogen of maize and sorghum, is inflated with dispersed pseudogenes.</title>
        <authorList>
            <person name="Fletcher K."/>
            <person name="Martin F."/>
            <person name="Isakeit T."/>
            <person name="Cavanaugh K."/>
            <person name="Magill C."/>
            <person name="Michelmore R."/>
        </authorList>
    </citation>
    <scope>NUCLEOTIDE SEQUENCE [LARGE SCALE GENOMIC DNA]</scope>
    <source>
        <strain evidence="1">P6</strain>
    </source>
</reference>
<dbReference type="Proteomes" id="UP001163321">
    <property type="component" value="Chromosome 8"/>
</dbReference>
<accession>A0ACC0VMW9</accession>
<gene>
    <name evidence="1" type="ORF">PsorP6_002944</name>
</gene>
<sequence>MHCQLCDRESARGTRCQQVGHLDDKLRRTRLLRSRDRSDDKVETRRLLGISSLWPNLKALTGDEAFDKFVQDKSVQEILEDPNTNQLKKHLTQQGISLLEKMQTKLPEFQLMKALAHLKQSKNQLATELYNEQLKRWVNKILLPESVLRNLKLREEQIPLNRGKVEIIAITPSSSMPSITQEWIC</sequence>
<organism evidence="1 2">
    <name type="scientific">Peronosclerospora sorghi</name>
    <dbReference type="NCBI Taxonomy" id="230839"/>
    <lineage>
        <taxon>Eukaryota</taxon>
        <taxon>Sar</taxon>
        <taxon>Stramenopiles</taxon>
        <taxon>Oomycota</taxon>
        <taxon>Peronosporomycetes</taxon>
        <taxon>Peronosporales</taxon>
        <taxon>Peronosporaceae</taxon>
        <taxon>Peronosclerospora</taxon>
    </lineage>
</organism>
<keyword evidence="2" id="KW-1185">Reference proteome</keyword>